<accession>D3B581</accession>
<comment type="similarity">
    <text evidence="1">Belongs to the bacterial ribosomal protein bS18 family.</text>
</comment>
<dbReference type="SUPFAM" id="SSF46911">
    <property type="entry name" value="Ribosomal protein S18"/>
    <property type="match status" value="1"/>
</dbReference>
<name>D3B581_HETP5</name>
<evidence type="ECO:0000313" key="5">
    <source>
        <dbReference type="EMBL" id="EFA83446.1"/>
    </source>
</evidence>
<keyword evidence="6" id="KW-1185">Reference proteome</keyword>
<sequence>MQSSLSILNRFTRQCLSASRSTTSSSTYLVGYINGNSIQTNGYCSHKKKHHHHGMGTSAKDLEEVEDAAAYPIQMRRADLLKKMDAREQQEAKQFEQDELEEIEEDEEYDEEMYEQDNDRDDDDNENAFDRSAIKEKLQLRRKKLAIEDELESIGRFGSGHDNKFHSDVLSVEQLERAVFGEDGKVIPPENRLDILEKERIHEEMLAKAEEVGAENIEKYRVNPMLEEMRAKKAAKAVEDKSSTEYLLRHITKLERQGVFDDQVTRSPTTGKEVVGNKKFPKCLLCFDYGWKVEPMNVPLLSIYLNNDGDILPRYITGNCLKHQKKIARTIKQAKHLGLYSYKKGTFTIYDPNVVPPTPKEDVEYDKWFRGDFTDKDWIGDESIEEVDDFENPIDVEKEKLKQKESIMLDMGVSEHEADQILAGKFFKIKDTDSK</sequence>
<dbReference type="RefSeq" id="XP_020435563.1">
    <property type="nucleotide sequence ID" value="XM_020574521.1"/>
</dbReference>
<dbReference type="Pfam" id="PF01084">
    <property type="entry name" value="Ribosomal_S18"/>
    <property type="match status" value="1"/>
</dbReference>
<dbReference type="Gene3D" id="4.10.640.10">
    <property type="entry name" value="Ribosomal protein S18"/>
    <property type="match status" value="1"/>
</dbReference>
<reference evidence="5 6" key="1">
    <citation type="journal article" date="2011" name="Genome Res.">
        <title>Phylogeny-wide analysis of social amoeba genomes highlights ancient origins for complex intercellular communication.</title>
        <authorList>
            <person name="Heidel A.J."/>
            <person name="Lawal H.M."/>
            <person name="Felder M."/>
            <person name="Schilde C."/>
            <person name="Helps N.R."/>
            <person name="Tunggal B."/>
            <person name="Rivero F."/>
            <person name="John U."/>
            <person name="Schleicher M."/>
            <person name="Eichinger L."/>
            <person name="Platzer M."/>
            <person name="Noegel A.A."/>
            <person name="Schaap P."/>
            <person name="Gloeckner G."/>
        </authorList>
    </citation>
    <scope>NUCLEOTIDE SEQUENCE [LARGE SCALE GENOMIC DNA]</scope>
    <source>
        <strain evidence="6">ATCC 26659 / Pp 5 / PN500</strain>
    </source>
</reference>
<dbReference type="InterPro" id="IPR036870">
    <property type="entry name" value="Ribosomal_bS18_sf"/>
</dbReference>
<dbReference type="PANTHER" id="PTHR13479">
    <property type="entry name" value="30S RIBOSOMAL PROTEIN S18"/>
    <property type="match status" value="1"/>
</dbReference>
<dbReference type="GO" id="GO:0032543">
    <property type="term" value="P:mitochondrial translation"/>
    <property type="evidence" value="ECO:0007669"/>
    <property type="project" value="TreeGrafter"/>
</dbReference>
<evidence type="ECO:0000256" key="3">
    <source>
        <dbReference type="ARBA" id="ARBA00023274"/>
    </source>
</evidence>
<dbReference type="Proteomes" id="UP000001396">
    <property type="component" value="Unassembled WGS sequence"/>
</dbReference>
<dbReference type="PANTHER" id="PTHR13479:SF40">
    <property type="entry name" value="SMALL RIBOSOMAL SUBUNIT PROTEIN BS18M"/>
    <property type="match status" value="1"/>
</dbReference>
<organism evidence="5 6">
    <name type="scientific">Heterostelium pallidum (strain ATCC 26659 / Pp 5 / PN500)</name>
    <name type="common">Cellular slime mold</name>
    <name type="synonym">Polysphondylium pallidum</name>
    <dbReference type="NCBI Taxonomy" id="670386"/>
    <lineage>
        <taxon>Eukaryota</taxon>
        <taxon>Amoebozoa</taxon>
        <taxon>Evosea</taxon>
        <taxon>Eumycetozoa</taxon>
        <taxon>Dictyostelia</taxon>
        <taxon>Acytosteliales</taxon>
        <taxon>Acytosteliaceae</taxon>
        <taxon>Heterostelium</taxon>
    </lineage>
</organism>
<feature type="region of interest" description="Disordered" evidence="4">
    <location>
        <begin position="84"/>
        <end position="127"/>
    </location>
</feature>
<evidence type="ECO:0008006" key="7">
    <source>
        <dbReference type="Google" id="ProtNLM"/>
    </source>
</evidence>
<gene>
    <name evidence="5" type="ORF">PPL_03594</name>
</gene>
<dbReference type="InterPro" id="IPR001648">
    <property type="entry name" value="Ribosomal_bS18"/>
</dbReference>
<feature type="compositionally biased region" description="Basic and acidic residues" evidence="4">
    <location>
        <begin position="84"/>
        <end position="96"/>
    </location>
</feature>
<evidence type="ECO:0000256" key="1">
    <source>
        <dbReference type="ARBA" id="ARBA00005589"/>
    </source>
</evidence>
<protein>
    <recommendedName>
        <fullName evidence="7">Ribosomal protein S18</fullName>
    </recommendedName>
</protein>
<dbReference type="InParanoid" id="D3B581"/>
<comment type="caution">
    <text evidence="5">The sequence shown here is derived from an EMBL/GenBank/DDBJ whole genome shotgun (WGS) entry which is preliminary data.</text>
</comment>
<dbReference type="EMBL" id="ADBJ01000015">
    <property type="protein sequence ID" value="EFA83446.1"/>
    <property type="molecule type" value="Genomic_DNA"/>
</dbReference>
<dbReference type="AlphaFoldDB" id="D3B581"/>
<dbReference type="GO" id="GO:0070181">
    <property type="term" value="F:small ribosomal subunit rRNA binding"/>
    <property type="evidence" value="ECO:0007669"/>
    <property type="project" value="TreeGrafter"/>
</dbReference>
<feature type="compositionally biased region" description="Acidic residues" evidence="4">
    <location>
        <begin position="97"/>
        <end position="127"/>
    </location>
</feature>
<dbReference type="GO" id="GO:0003735">
    <property type="term" value="F:structural constituent of ribosome"/>
    <property type="evidence" value="ECO:0007669"/>
    <property type="project" value="InterPro"/>
</dbReference>
<proteinExistence type="inferred from homology"/>
<dbReference type="GeneID" id="31359081"/>
<keyword evidence="2" id="KW-0689">Ribosomal protein</keyword>
<evidence type="ECO:0000256" key="4">
    <source>
        <dbReference type="SAM" id="MobiDB-lite"/>
    </source>
</evidence>
<evidence type="ECO:0000313" key="6">
    <source>
        <dbReference type="Proteomes" id="UP000001396"/>
    </source>
</evidence>
<evidence type="ECO:0000256" key="2">
    <source>
        <dbReference type="ARBA" id="ARBA00022980"/>
    </source>
</evidence>
<keyword evidence="3" id="KW-0687">Ribonucleoprotein</keyword>
<dbReference type="GO" id="GO:0005763">
    <property type="term" value="C:mitochondrial small ribosomal subunit"/>
    <property type="evidence" value="ECO:0007669"/>
    <property type="project" value="TreeGrafter"/>
</dbReference>